<dbReference type="InterPro" id="IPR036389">
    <property type="entry name" value="RNase_III_sf"/>
</dbReference>
<keyword evidence="2" id="KW-1185">Reference proteome</keyword>
<dbReference type="EMBL" id="JAJAGQ010000009">
    <property type="protein sequence ID" value="KAJ8554526.1"/>
    <property type="molecule type" value="Genomic_DNA"/>
</dbReference>
<dbReference type="GO" id="GO:0004525">
    <property type="term" value="F:ribonuclease III activity"/>
    <property type="evidence" value="ECO:0007669"/>
    <property type="project" value="InterPro"/>
</dbReference>
<sequence>MVADLNNVKNEPNALRVSSSPDIMETQTQKPIEITSSTKEQENHIAEDEVLYVPSSLPIDKSYLYSLIQLFINALPEYPLHSHGLINAPKVFVDVVESTIGAVFIDSNSSIDTTLEVYLLSCEGFDHNSFNGLVVLVAYIGC</sequence>
<reference evidence="2" key="1">
    <citation type="journal article" date="2023" name="Proc. Natl. Acad. Sci. U.S.A.">
        <title>Genomic and structural basis for evolution of tropane alkaloid biosynthesis.</title>
        <authorList>
            <person name="Wanga Y.-J."/>
            <person name="Taina T."/>
            <person name="Yua J.-Y."/>
            <person name="Lia J."/>
            <person name="Xua B."/>
            <person name="Chenc J."/>
            <person name="D'Auriad J.C."/>
            <person name="Huanga J.-P."/>
            <person name="Huanga S.-X."/>
        </authorList>
    </citation>
    <scope>NUCLEOTIDE SEQUENCE [LARGE SCALE GENOMIC DNA]</scope>
    <source>
        <strain evidence="2">cv. KIB-2019</strain>
    </source>
</reference>
<comment type="caution">
    <text evidence="1">The sequence shown here is derived from an EMBL/GenBank/DDBJ whole genome shotgun (WGS) entry which is preliminary data.</text>
</comment>
<protein>
    <recommendedName>
        <fullName evidence="3">RNase III domain-containing protein</fullName>
    </recommendedName>
</protein>
<dbReference type="GO" id="GO:0006396">
    <property type="term" value="P:RNA processing"/>
    <property type="evidence" value="ECO:0007669"/>
    <property type="project" value="InterPro"/>
</dbReference>
<name>A0A9Q1RDM9_9SOLA</name>
<dbReference type="Gene3D" id="1.10.1520.10">
    <property type="entry name" value="Ribonuclease III domain"/>
    <property type="match status" value="1"/>
</dbReference>
<dbReference type="AlphaFoldDB" id="A0A9Q1RDM9"/>
<gene>
    <name evidence="1" type="ORF">K7X08_025204</name>
</gene>
<accession>A0A9Q1RDM9</accession>
<dbReference type="Proteomes" id="UP001152561">
    <property type="component" value="Unassembled WGS sequence"/>
</dbReference>
<evidence type="ECO:0000313" key="2">
    <source>
        <dbReference type="Proteomes" id="UP001152561"/>
    </source>
</evidence>
<proteinExistence type="predicted"/>
<evidence type="ECO:0008006" key="3">
    <source>
        <dbReference type="Google" id="ProtNLM"/>
    </source>
</evidence>
<dbReference type="OrthoDB" id="416741at2759"/>
<evidence type="ECO:0000313" key="1">
    <source>
        <dbReference type="EMBL" id="KAJ8554526.1"/>
    </source>
</evidence>
<organism evidence="1 2">
    <name type="scientific">Anisodus acutangulus</name>
    <dbReference type="NCBI Taxonomy" id="402998"/>
    <lineage>
        <taxon>Eukaryota</taxon>
        <taxon>Viridiplantae</taxon>
        <taxon>Streptophyta</taxon>
        <taxon>Embryophyta</taxon>
        <taxon>Tracheophyta</taxon>
        <taxon>Spermatophyta</taxon>
        <taxon>Magnoliopsida</taxon>
        <taxon>eudicotyledons</taxon>
        <taxon>Gunneridae</taxon>
        <taxon>Pentapetalae</taxon>
        <taxon>asterids</taxon>
        <taxon>lamiids</taxon>
        <taxon>Solanales</taxon>
        <taxon>Solanaceae</taxon>
        <taxon>Solanoideae</taxon>
        <taxon>Hyoscyameae</taxon>
        <taxon>Anisodus</taxon>
    </lineage>
</organism>